<evidence type="ECO:0000256" key="12">
    <source>
        <dbReference type="ARBA" id="ARBA00023136"/>
    </source>
</evidence>
<comment type="similarity">
    <text evidence="2">Belongs to the bacterial diacylglycerol kinase family.</text>
</comment>
<dbReference type="Proteomes" id="UP000285258">
    <property type="component" value="Unassembled WGS sequence"/>
</dbReference>
<organism evidence="22 23">
    <name type="scientific">Gordonibacter urolithinfaciens</name>
    <dbReference type="NCBI Taxonomy" id="1335613"/>
    <lineage>
        <taxon>Bacteria</taxon>
        <taxon>Bacillati</taxon>
        <taxon>Actinomycetota</taxon>
        <taxon>Coriobacteriia</taxon>
        <taxon>Eggerthellales</taxon>
        <taxon>Eggerthellaceae</taxon>
        <taxon>Gordonibacter</taxon>
    </lineage>
</organism>
<keyword evidence="6 19" id="KW-0812">Transmembrane</keyword>
<keyword evidence="14" id="KW-1208">Phospholipid metabolism</keyword>
<evidence type="ECO:0000256" key="9">
    <source>
        <dbReference type="ARBA" id="ARBA00022840"/>
    </source>
</evidence>
<feature type="binding site" evidence="16">
    <location>
        <begin position="45"/>
        <end position="50"/>
    </location>
    <ligand>
        <name>substrate</name>
    </ligand>
</feature>
<dbReference type="EMBL" id="QIBW01000015">
    <property type="protein sequence ID" value="ROT88709.1"/>
    <property type="molecule type" value="Genomic_DNA"/>
</dbReference>
<evidence type="ECO:0000313" key="22">
    <source>
        <dbReference type="EMBL" id="ROT88709.1"/>
    </source>
</evidence>
<dbReference type="Gene3D" id="1.10.287.3610">
    <property type="match status" value="1"/>
</dbReference>
<dbReference type="AlphaFoldDB" id="A0A1Y4G048"/>
<sequence length="158" mass="16717">MEDDLVDVPDRGGSDARDEPPCCGEGFVRNDADKGARSRFSLVCAFKCAWDGIAYAVRTQRNMKIHLGIAVLAVALGFALRIDGASWAAVILCIAAVFAAECVNTAIESVVDLVSPEYHELARRAKDCGAGAVLVFAVVALVVAAVVFGPRAWALFFG</sequence>
<evidence type="ECO:0000256" key="11">
    <source>
        <dbReference type="ARBA" id="ARBA00023098"/>
    </source>
</evidence>
<feature type="binding site" evidence="18">
    <location>
        <position position="108"/>
    </location>
    <ligand>
        <name>a divalent metal cation</name>
        <dbReference type="ChEBI" id="CHEBI:60240"/>
    </ligand>
</feature>
<reference evidence="22" key="3">
    <citation type="journal article" date="2019" name="Microbiol. Resour. Announc.">
        <title>Draft Genome Sequences of Type Strains of Gordonibacter faecihominis, Paraeggerthella hongkongensis, Parvibacter caecicola,Slackia equolifaciens, Slackia faecicanis, and Slackia isoflavoniconvertens.</title>
        <authorList>
            <person name="Danylec N."/>
            <person name="Stoll D.A."/>
            <person name="Dotsch A."/>
            <person name="Huch M."/>
        </authorList>
    </citation>
    <scope>NUCLEOTIDE SEQUENCE</scope>
    <source>
        <strain evidence="22">DSM 27213</strain>
    </source>
</reference>
<dbReference type="InterPro" id="IPR033717">
    <property type="entry name" value="UDPK"/>
</dbReference>
<evidence type="ECO:0000256" key="1">
    <source>
        <dbReference type="ARBA" id="ARBA00004651"/>
    </source>
</evidence>
<dbReference type="EMBL" id="WKZA01000139">
    <property type="protein sequence ID" value="MSA96330.1"/>
    <property type="molecule type" value="Genomic_DNA"/>
</dbReference>
<keyword evidence="10 19" id="KW-1133">Transmembrane helix</keyword>
<evidence type="ECO:0000313" key="20">
    <source>
        <dbReference type="EMBL" id="MSA96330.1"/>
    </source>
</evidence>
<reference evidence="23" key="1">
    <citation type="submission" date="2018-05" db="EMBL/GenBank/DDBJ databases">
        <title>Genome Sequencing of selected type strains of the family Eggerthellaceae.</title>
        <authorList>
            <person name="Danylec N."/>
            <person name="Stoll D.A."/>
            <person name="Doetsch A."/>
            <person name="Huch M."/>
        </authorList>
    </citation>
    <scope>NUCLEOTIDE SEQUENCE [LARGE SCALE GENOMIC DNA]</scope>
    <source>
        <strain evidence="23">DSM 27213</strain>
    </source>
</reference>
<evidence type="ECO:0000256" key="13">
    <source>
        <dbReference type="ARBA" id="ARBA00023209"/>
    </source>
</evidence>
<evidence type="ECO:0000256" key="2">
    <source>
        <dbReference type="ARBA" id="ARBA00005967"/>
    </source>
</evidence>
<dbReference type="CDD" id="cd14265">
    <property type="entry name" value="UDPK_IM_like"/>
    <property type="match status" value="1"/>
</dbReference>
<accession>A0A1Y4G048</accession>
<gene>
    <name evidence="22" type="ORF">DMP12_11560</name>
    <name evidence="20" type="ORF">GKG38_14985</name>
    <name evidence="21" type="ORF">GO738_04185</name>
</gene>
<keyword evidence="18" id="KW-0460">Magnesium</keyword>
<evidence type="ECO:0000256" key="8">
    <source>
        <dbReference type="ARBA" id="ARBA00022777"/>
    </source>
</evidence>
<evidence type="ECO:0000256" key="17">
    <source>
        <dbReference type="PIRSR" id="PIRSR600829-3"/>
    </source>
</evidence>
<dbReference type="PANTHER" id="PTHR34299:SF1">
    <property type="entry name" value="DIACYLGLYCEROL KINASE"/>
    <property type="match status" value="1"/>
</dbReference>
<reference evidence="20 24" key="4">
    <citation type="journal article" date="2019" name="Nat. Med.">
        <title>A library of human gut bacterial isolates paired with longitudinal multiomics data enables mechanistic microbiome research.</title>
        <authorList>
            <person name="Poyet M."/>
            <person name="Groussin M."/>
            <person name="Gibbons S.M."/>
            <person name="Avila-Pacheco J."/>
            <person name="Jiang X."/>
            <person name="Kearney S.M."/>
            <person name="Perrotta A.R."/>
            <person name="Berdy B."/>
            <person name="Zhao S."/>
            <person name="Lieberman T.D."/>
            <person name="Swanson P.K."/>
            <person name="Smith M."/>
            <person name="Roesemann S."/>
            <person name="Alexander J.E."/>
            <person name="Rich S.A."/>
            <person name="Livny J."/>
            <person name="Vlamakis H."/>
            <person name="Clish C."/>
            <person name="Bullock K."/>
            <person name="Deik A."/>
            <person name="Scott J."/>
            <person name="Pierce K.A."/>
            <person name="Xavier R.J."/>
            <person name="Alm E.J."/>
        </authorList>
    </citation>
    <scope>NUCLEOTIDE SEQUENCE [LARGE SCALE GENOMIC DNA]</scope>
    <source>
        <strain evidence="20 24">BIOML-A1</strain>
    </source>
</reference>
<evidence type="ECO:0000313" key="25">
    <source>
        <dbReference type="Proteomes" id="UP000468327"/>
    </source>
</evidence>
<dbReference type="GO" id="GO:0005886">
    <property type="term" value="C:plasma membrane"/>
    <property type="evidence" value="ECO:0007669"/>
    <property type="project" value="UniProtKB-SubCell"/>
</dbReference>
<comment type="caution">
    <text evidence="22">The sequence shown here is derived from an EMBL/GenBank/DDBJ whole genome shotgun (WGS) entry which is preliminary data.</text>
</comment>
<evidence type="ECO:0000256" key="4">
    <source>
        <dbReference type="ARBA" id="ARBA00022516"/>
    </source>
</evidence>
<evidence type="ECO:0000256" key="5">
    <source>
        <dbReference type="ARBA" id="ARBA00022679"/>
    </source>
</evidence>
<keyword evidence="4" id="KW-0444">Lipid biosynthesis</keyword>
<evidence type="ECO:0000256" key="10">
    <source>
        <dbReference type="ARBA" id="ARBA00022989"/>
    </source>
</evidence>
<keyword evidence="8 22" id="KW-0418">Kinase</keyword>
<keyword evidence="9 17" id="KW-0067">ATP-binding</keyword>
<keyword evidence="12 19" id="KW-0472">Membrane</keyword>
<keyword evidence="25" id="KW-1185">Reference proteome</keyword>
<dbReference type="InterPro" id="IPR000829">
    <property type="entry name" value="DAGK"/>
</dbReference>
<evidence type="ECO:0000256" key="3">
    <source>
        <dbReference type="ARBA" id="ARBA00022475"/>
    </source>
</evidence>
<dbReference type="Pfam" id="PF01219">
    <property type="entry name" value="DAGK_prokar"/>
    <property type="match status" value="1"/>
</dbReference>
<dbReference type="Proteomes" id="UP000462865">
    <property type="component" value="Unassembled WGS sequence"/>
</dbReference>
<name>A0A1Y4G048_9ACTN</name>
<evidence type="ECO:0000256" key="18">
    <source>
        <dbReference type="PIRSR" id="PIRSR600829-4"/>
    </source>
</evidence>
<protein>
    <submittedName>
        <fullName evidence="22">Diacylglycerol kinase family protein</fullName>
    </submittedName>
</protein>
<comment type="cofactor">
    <cofactor evidence="18">
        <name>Mg(2+)</name>
        <dbReference type="ChEBI" id="CHEBI:18420"/>
    </cofactor>
    <text evidence="18">Mn(2+), Zn(2+), Cd(2+) and Co(2+) support activity to lesser extents.</text>
</comment>
<dbReference type="GO" id="GO:0008654">
    <property type="term" value="P:phospholipid biosynthetic process"/>
    <property type="evidence" value="ECO:0007669"/>
    <property type="project" value="UniProtKB-KW"/>
</dbReference>
<keyword evidence="18" id="KW-0479">Metal-binding</keyword>
<dbReference type="PANTHER" id="PTHR34299">
    <property type="entry name" value="DIACYLGLYCEROL KINASE"/>
    <property type="match status" value="1"/>
</dbReference>
<feature type="binding site" evidence="17">
    <location>
        <begin position="126"/>
        <end position="127"/>
    </location>
    <ligand>
        <name>ATP</name>
        <dbReference type="ChEBI" id="CHEBI:30616"/>
    </ligand>
</feature>
<evidence type="ECO:0000256" key="14">
    <source>
        <dbReference type="ARBA" id="ARBA00023264"/>
    </source>
</evidence>
<keyword evidence="7 17" id="KW-0547">Nucleotide-binding</keyword>
<evidence type="ECO:0000313" key="23">
    <source>
        <dbReference type="Proteomes" id="UP000285258"/>
    </source>
</evidence>
<proteinExistence type="inferred from homology"/>
<reference evidence="21 25" key="5">
    <citation type="submission" date="2019-11" db="EMBL/GenBank/DDBJ databases">
        <title>Whole genome shotgun sequencing (WGS) data from Adlercreutzia equolifaciens ResAG-91, Eggerthella lenta MRI-F36, MRI-F37, MRI-F40, ResAG-49, ResAG-88, ResAG-121, ResAG-145, and Gordonibacter sp. ResAG-5, ResAG-26, ResAG-43, ResAG-50, ResAG-59.</title>
        <authorList>
            <person name="Stoll D.A."/>
            <person name="Danylec N."/>
            <person name="Franz C.M.A.P."/>
            <person name="Huch M."/>
        </authorList>
    </citation>
    <scope>NUCLEOTIDE SEQUENCE [LARGE SCALE GENOMIC DNA]</scope>
    <source>
        <strain evidence="21 25">ResAG-59</strain>
    </source>
</reference>
<dbReference type="PROSITE" id="PS01069">
    <property type="entry name" value="DAGK_PROKAR"/>
    <property type="match status" value="1"/>
</dbReference>
<evidence type="ECO:0000256" key="6">
    <source>
        <dbReference type="ARBA" id="ARBA00022692"/>
    </source>
</evidence>
<evidence type="ECO:0000313" key="24">
    <source>
        <dbReference type="Proteomes" id="UP000462865"/>
    </source>
</evidence>
<dbReference type="Proteomes" id="UP000468327">
    <property type="component" value="Unassembled WGS sequence"/>
</dbReference>
<evidence type="ECO:0000256" key="7">
    <source>
        <dbReference type="ARBA" id="ARBA00022741"/>
    </source>
</evidence>
<dbReference type="EMBL" id="WPOC01000005">
    <property type="protein sequence ID" value="MVN14559.1"/>
    <property type="molecule type" value="Genomic_DNA"/>
</dbReference>
<keyword evidence="5" id="KW-0808">Transferase</keyword>
<feature type="binding site" evidence="17">
    <location>
        <begin position="117"/>
        <end position="119"/>
    </location>
    <ligand>
        <name>ATP</name>
        <dbReference type="ChEBI" id="CHEBI:30616"/>
    </ligand>
</feature>
<dbReference type="GO" id="GO:0005524">
    <property type="term" value="F:ATP binding"/>
    <property type="evidence" value="ECO:0007669"/>
    <property type="project" value="UniProtKB-KW"/>
</dbReference>
<evidence type="ECO:0000256" key="19">
    <source>
        <dbReference type="SAM" id="Phobius"/>
    </source>
</evidence>
<dbReference type="GO" id="GO:0046872">
    <property type="term" value="F:metal ion binding"/>
    <property type="evidence" value="ECO:0007669"/>
    <property type="project" value="UniProtKB-KW"/>
</dbReference>
<feature type="binding site" evidence="16">
    <location>
        <position position="101"/>
    </location>
    <ligand>
        <name>substrate</name>
    </ligand>
</feature>
<comment type="subcellular location">
    <subcellularLocation>
        <location evidence="1">Cell membrane</location>
        <topology evidence="1">Multi-pass membrane protein</topology>
    </subcellularLocation>
</comment>
<feature type="binding site" evidence="17">
    <location>
        <position position="108"/>
    </location>
    <ligand>
        <name>ATP</name>
        <dbReference type="ChEBI" id="CHEBI:30616"/>
    </ligand>
</feature>
<reference evidence="22" key="2">
    <citation type="journal article" date="2019" name="Int. J. Syst. Evol. Microbiol.">
        <title>Gordonibacter faecihominis is a later heterotypic synonym of Gordonibacter urolithinfaciens.</title>
        <authorList>
            <person name="Danylec N."/>
            <person name="Stoll D.A."/>
            <person name="Huch M."/>
        </authorList>
    </citation>
    <scope>NUCLEOTIDE SEQUENCE</scope>
    <source>
        <strain evidence="22">DSM 27213</strain>
    </source>
</reference>
<feature type="transmembrane region" description="Helical" evidence="19">
    <location>
        <begin position="128"/>
        <end position="148"/>
    </location>
</feature>
<evidence type="ECO:0000256" key="15">
    <source>
        <dbReference type="PIRSR" id="PIRSR600829-1"/>
    </source>
</evidence>
<dbReference type="GO" id="GO:0016301">
    <property type="term" value="F:kinase activity"/>
    <property type="evidence" value="ECO:0007669"/>
    <property type="project" value="UniProtKB-KW"/>
</dbReference>
<keyword evidence="13" id="KW-0594">Phospholipid biosynthesis</keyword>
<keyword evidence="3" id="KW-1003">Cell membrane</keyword>
<evidence type="ECO:0000313" key="21">
    <source>
        <dbReference type="EMBL" id="MVN14559.1"/>
    </source>
</evidence>
<feature type="transmembrane region" description="Helical" evidence="19">
    <location>
        <begin position="88"/>
        <end position="107"/>
    </location>
</feature>
<dbReference type="InterPro" id="IPR036945">
    <property type="entry name" value="DAGK_sf"/>
</dbReference>
<feature type="active site" description="Proton acceptor" evidence="15">
    <location>
        <position position="101"/>
    </location>
</feature>
<evidence type="ECO:0000256" key="16">
    <source>
        <dbReference type="PIRSR" id="PIRSR600829-2"/>
    </source>
</evidence>
<keyword evidence="11" id="KW-0443">Lipid metabolism</keyword>
<feature type="transmembrane region" description="Helical" evidence="19">
    <location>
        <begin position="65"/>
        <end position="82"/>
    </location>
</feature>